<evidence type="ECO:0000256" key="1">
    <source>
        <dbReference type="SAM" id="Phobius"/>
    </source>
</evidence>
<keyword evidence="1" id="KW-0812">Transmembrane</keyword>
<comment type="caution">
    <text evidence="2">The sequence shown here is derived from an EMBL/GenBank/DDBJ whole genome shotgun (WGS) entry which is preliminary data.</text>
</comment>
<dbReference type="AlphaFoldDB" id="E7QSX2"/>
<reference evidence="2 3" key="1">
    <citation type="journal article" date="2014" name="ISME J.">
        <title>Trehalose/2-sulfotrehalose biosynthesis and glycine-betaine uptake are widely spread mechanisms for osmoadaptation in the Halobacteriales.</title>
        <authorList>
            <person name="Youssef N.H."/>
            <person name="Savage-Ashlock K.N."/>
            <person name="McCully A.L."/>
            <person name="Luedtke B."/>
            <person name="Shaw E.I."/>
            <person name="Hoff W.D."/>
            <person name="Elshahed M.S."/>
        </authorList>
    </citation>
    <scope>NUCLEOTIDE SEQUENCE [LARGE SCALE GENOMIC DNA]</scope>
    <source>
        <strain evidence="2 3">DX253</strain>
    </source>
</reference>
<name>E7QSX2_HALPU</name>
<sequence length="31" mass="3722">MWLMNQMIQTMIHLFLIGLIRLASGFMILER</sequence>
<proteinExistence type="predicted"/>
<keyword evidence="1" id="KW-1133">Transmembrane helix</keyword>
<keyword evidence="1" id="KW-0472">Membrane</keyword>
<evidence type="ECO:0000313" key="3">
    <source>
        <dbReference type="Proteomes" id="UP000003751"/>
    </source>
</evidence>
<feature type="transmembrane region" description="Helical" evidence="1">
    <location>
        <begin position="12"/>
        <end position="29"/>
    </location>
</feature>
<evidence type="ECO:0000313" key="2">
    <source>
        <dbReference type="EMBL" id="EFW92361.1"/>
    </source>
</evidence>
<dbReference type="EMBL" id="AEMG01000008">
    <property type="protein sequence ID" value="EFW92361.1"/>
    <property type="molecule type" value="Genomic_DNA"/>
</dbReference>
<accession>E7QSX2</accession>
<dbReference type="Proteomes" id="UP000003751">
    <property type="component" value="Unassembled WGS sequence"/>
</dbReference>
<gene>
    <name evidence="2" type="ORF">ZOD2009_09900</name>
</gene>
<organism evidence="2 3">
    <name type="scientific">Haladaptatus paucihalophilus DX253</name>
    <dbReference type="NCBI Taxonomy" id="797209"/>
    <lineage>
        <taxon>Archaea</taxon>
        <taxon>Methanobacteriati</taxon>
        <taxon>Methanobacteriota</taxon>
        <taxon>Stenosarchaea group</taxon>
        <taxon>Halobacteria</taxon>
        <taxon>Halobacteriales</taxon>
        <taxon>Haladaptataceae</taxon>
        <taxon>Haladaptatus</taxon>
    </lineage>
</organism>
<protein>
    <submittedName>
        <fullName evidence="2">Uncharacterized protein</fullName>
    </submittedName>
</protein>